<dbReference type="EC" id="3.2.1.23" evidence="3"/>
<dbReference type="OrthoDB" id="1657402at2759"/>
<dbReference type="CDD" id="cd03143">
    <property type="entry name" value="A4_beta-galactosidase_middle_domain"/>
    <property type="match status" value="1"/>
</dbReference>
<comment type="catalytic activity">
    <reaction evidence="1">
        <text>Hydrolysis of terminal non-reducing beta-D-galactose residues in beta-D-galactosides.</text>
        <dbReference type="EC" id="3.2.1.23"/>
    </reaction>
</comment>
<keyword evidence="4" id="KW-0378">Hydrolase</keyword>
<dbReference type="InterPro" id="IPR029062">
    <property type="entry name" value="Class_I_gatase-like"/>
</dbReference>
<organism evidence="8 9">
    <name type="scientific">Kockovaella imperatae</name>
    <dbReference type="NCBI Taxonomy" id="4999"/>
    <lineage>
        <taxon>Eukaryota</taxon>
        <taxon>Fungi</taxon>
        <taxon>Dikarya</taxon>
        <taxon>Basidiomycota</taxon>
        <taxon>Agaricomycotina</taxon>
        <taxon>Tremellomycetes</taxon>
        <taxon>Tremellales</taxon>
        <taxon>Cuniculitremaceae</taxon>
        <taxon>Kockovaella</taxon>
    </lineage>
</organism>
<comment type="caution">
    <text evidence="8">The sequence shown here is derived from an EMBL/GenBank/DDBJ whole genome shotgun (WGS) entry which is preliminary data.</text>
</comment>
<gene>
    <name evidence="8" type="ORF">BD324DRAFT_649316</name>
</gene>
<dbReference type="Gene3D" id="3.20.20.80">
    <property type="entry name" value="Glycosidases"/>
    <property type="match status" value="1"/>
</dbReference>
<proteinExistence type="inferred from homology"/>
<evidence type="ECO:0000256" key="4">
    <source>
        <dbReference type="ARBA" id="ARBA00022801"/>
    </source>
</evidence>
<dbReference type="Pfam" id="PF08532">
    <property type="entry name" value="Glyco_hydro_42M"/>
    <property type="match status" value="1"/>
</dbReference>
<dbReference type="GO" id="GO:0009341">
    <property type="term" value="C:beta-galactosidase complex"/>
    <property type="evidence" value="ECO:0007669"/>
    <property type="project" value="InterPro"/>
</dbReference>
<evidence type="ECO:0000259" key="7">
    <source>
        <dbReference type="Pfam" id="PF08532"/>
    </source>
</evidence>
<dbReference type="PANTHER" id="PTHR36447">
    <property type="entry name" value="BETA-GALACTOSIDASE GANA"/>
    <property type="match status" value="1"/>
</dbReference>
<evidence type="ECO:0000256" key="2">
    <source>
        <dbReference type="ARBA" id="ARBA00005940"/>
    </source>
</evidence>
<evidence type="ECO:0000313" key="9">
    <source>
        <dbReference type="Proteomes" id="UP000193218"/>
    </source>
</evidence>
<dbReference type="GeneID" id="33559780"/>
<feature type="domain" description="Glycoside hydrolase family 42 N-terminal" evidence="6">
    <location>
        <begin position="15"/>
        <end position="386"/>
    </location>
</feature>
<dbReference type="EMBL" id="NBSH01000003">
    <property type="protein sequence ID" value="ORX39232.1"/>
    <property type="molecule type" value="Genomic_DNA"/>
</dbReference>
<dbReference type="SUPFAM" id="SSF52317">
    <property type="entry name" value="Class I glutamine amidotransferase-like"/>
    <property type="match status" value="1"/>
</dbReference>
<dbReference type="Gene3D" id="3.40.50.880">
    <property type="match status" value="1"/>
</dbReference>
<dbReference type="PIRSF" id="PIRSF001084">
    <property type="entry name" value="B-galactosidase"/>
    <property type="match status" value="1"/>
</dbReference>
<comment type="similarity">
    <text evidence="2">Belongs to the glycosyl hydrolase 42 family.</text>
</comment>
<dbReference type="InterPro" id="IPR013529">
    <property type="entry name" value="Glyco_hydro_42_N"/>
</dbReference>
<dbReference type="STRING" id="4999.A0A1Y1UMM0"/>
<evidence type="ECO:0000256" key="3">
    <source>
        <dbReference type="ARBA" id="ARBA00012756"/>
    </source>
</evidence>
<accession>A0A1Y1UMM0</accession>
<dbReference type="InterPro" id="IPR017853">
    <property type="entry name" value="GH"/>
</dbReference>
<dbReference type="InterPro" id="IPR013738">
    <property type="entry name" value="Beta_galactosidase_Trimer"/>
</dbReference>
<evidence type="ECO:0000256" key="1">
    <source>
        <dbReference type="ARBA" id="ARBA00001412"/>
    </source>
</evidence>
<dbReference type="RefSeq" id="XP_021873095.1">
    <property type="nucleotide sequence ID" value="XM_022017971.1"/>
</dbReference>
<sequence>MKFPEFNDKLFYGADYNPEQWPRHVWDEDIKLMKEAHVNVVSLAIFSWAVLEPTEGQWEFEWLDEIIELCHKNGIAVDLATATASPPPWLTTKHPEILPQTEQFGVQVPGARQHWRPTSPIYRQYAEKLITKLAQRYGDHPAVIAWHINNELGCHNLLDFSDDAARAFRIFLKKRYGSLGKLNEAWATAFWSQRYSTFEEILPPRSPQSAATFANPTQQLDWRRFCSAALEDWLVFEVETIRKHSSRPITTNFMLAGAAHKMDYAKWADQIDFVSNDHYRMQSIPYEREDLSFAASISSGMAKGQPWWLMEHSTSAVNWQQVNIAKRPGEMARDSLTHLAYGADAICYFQWRQSKGGAEKFHSSMVPHAGPDSRLFKDVVALGQHLVDLKEIRGSEHVSAPVAIILDTEAWMGSSLDSHPSSLIDYQSEAFGWFVALMNLGIRADVLPLHSADLAKHKFVIAPMLYSVSDATIAKVDKYVRHGGHFLTTYFSGIVDENDHARLGGYPGAWRELLGIRVEEFAPLLRDQSVKLDNGTRGTLWTEPIDLIAKDVSVVQTYAEGDFKGMPASTMRPVDKGTASYISTCLDVDGKTGLLDALFHKVDIKSPLPSSLLGKIEHVIRATEDKSWTFLINRTEEAIDLGELKGDLVISTTGHGRQLGPRGVVVLRDQL</sequence>
<dbReference type="AlphaFoldDB" id="A0A1Y1UMM0"/>
<keyword evidence="5" id="KW-0326">Glycosidase</keyword>
<dbReference type="InterPro" id="IPR003476">
    <property type="entry name" value="Glyco_hydro_42"/>
</dbReference>
<dbReference type="InParanoid" id="A0A1Y1UMM0"/>
<protein>
    <recommendedName>
        <fullName evidence="3">beta-galactosidase</fullName>
        <ecNumber evidence="3">3.2.1.23</ecNumber>
    </recommendedName>
</protein>
<feature type="domain" description="Beta-galactosidase trimerisation" evidence="7">
    <location>
        <begin position="400"/>
        <end position="603"/>
    </location>
</feature>
<keyword evidence="9" id="KW-1185">Reference proteome</keyword>
<evidence type="ECO:0000313" key="8">
    <source>
        <dbReference type="EMBL" id="ORX39232.1"/>
    </source>
</evidence>
<evidence type="ECO:0000256" key="5">
    <source>
        <dbReference type="ARBA" id="ARBA00023295"/>
    </source>
</evidence>
<dbReference type="Proteomes" id="UP000193218">
    <property type="component" value="Unassembled WGS sequence"/>
</dbReference>
<dbReference type="GO" id="GO:0005975">
    <property type="term" value="P:carbohydrate metabolic process"/>
    <property type="evidence" value="ECO:0007669"/>
    <property type="project" value="InterPro"/>
</dbReference>
<dbReference type="GO" id="GO:0004565">
    <property type="term" value="F:beta-galactosidase activity"/>
    <property type="evidence" value="ECO:0007669"/>
    <property type="project" value="UniProtKB-EC"/>
</dbReference>
<dbReference type="SUPFAM" id="SSF51445">
    <property type="entry name" value="(Trans)glycosidases"/>
    <property type="match status" value="1"/>
</dbReference>
<dbReference type="Pfam" id="PF02449">
    <property type="entry name" value="Glyco_hydro_42"/>
    <property type="match status" value="1"/>
</dbReference>
<name>A0A1Y1UMM0_9TREE</name>
<dbReference type="PANTHER" id="PTHR36447:SF1">
    <property type="entry name" value="BETA-GALACTOSIDASE GANA"/>
    <property type="match status" value="1"/>
</dbReference>
<reference evidence="8 9" key="1">
    <citation type="submission" date="2017-03" db="EMBL/GenBank/DDBJ databases">
        <title>Widespread Adenine N6-methylation of Active Genes in Fungi.</title>
        <authorList>
            <consortium name="DOE Joint Genome Institute"/>
            <person name="Mondo S.J."/>
            <person name="Dannebaum R.O."/>
            <person name="Kuo R.C."/>
            <person name="Louie K.B."/>
            <person name="Bewick A.J."/>
            <person name="Labutti K."/>
            <person name="Haridas S."/>
            <person name="Kuo A."/>
            <person name="Salamov A."/>
            <person name="Ahrendt S.R."/>
            <person name="Lau R."/>
            <person name="Bowen B.P."/>
            <person name="Lipzen A."/>
            <person name="Sullivan W."/>
            <person name="Andreopoulos W.B."/>
            <person name="Clum A."/>
            <person name="Lindquist E."/>
            <person name="Daum C."/>
            <person name="Northen T.R."/>
            <person name="Ramamoorthy G."/>
            <person name="Schmitz R.J."/>
            <person name="Gryganskyi A."/>
            <person name="Culley D."/>
            <person name="Magnuson J."/>
            <person name="James T.Y."/>
            <person name="O'Malley M.A."/>
            <person name="Stajich J.E."/>
            <person name="Spatafora J.W."/>
            <person name="Visel A."/>
            <person name="Grigoriev I.V."/>
        </authorList>
    </citation>
    <scope>NUCLEOTIDE SEQUENCE [LARGE SCALE GENOMIC DNA]</scope>
    <source>
        <strain evidence="8 9">NRRL Y-17943</strain>
    </source>
</reference>
<evidence type="ECO:0000259" key="6">
    <source>
        <dbReference type="Pfam" id="PF02449"/>
    </source>
</evidence>